<proteinExistence type="predicted"/>
<feature type="region of interest" description="Disordered" evidence="1">
    <location>
        <begin position="380"/>
        <end position="404"/>
    </location>
</feature>
<evidence type="ECO:0000256" key="1">
    <source>
        <dbReference type="SAM" id="MobiDB-lite"/>
    </source>
</evidence>
<reference evidence="3" key="2">
    <citation type="submission" date="2020-09" db="EMBL/GenBank/DDBJ databases">
        <authorList>
            <person name="Sun Q."/>
            <person name="Sedlacek I."/>
        </authorList>
    </citation>
    <scope>NUCLEOTIDE SEQUENCE</scope>
    <source>
        <strain evidence="3">CCM 8711</strain>
    </source>
</reference>
<feature type="domain" description="MobA/VirD2-like nuclease" evidence="2">
    <location>
        <begin position="17"/>
        <end position="149"/>
    </location>
</feature>
<evidence type="ECO:0000313" key="3">
    <source>
        <dbReference type="EMBL" id="GGI50445.1"/>
    </source>
</evidence>
<evidence type="ECO:0000259" key="2">
    <source>
        <dbReference type="Pfam" id="PF03432"/>
    </source>
</evidence>
<organism evidence="3 4">
    <name type="scientific">Mucilaginibacter galii</name>
    <dbReference type="NCBI Taxonomy" id="2005073"/>
    <lineage>
        <taxon>Bacteria</taxon>
        <taxon>Pseudomonadati</taxon>
        <taxon>Bacteroidota</taxon>
        <taxon>Sphingobacteriia</taxon>
        <taxon>Sphingobacteriales</taxon>
        <taxon>Sphingobacteriaceae</taxon>
        <taxon>Mucilaginibacter</taxon>
    </lineage>
</organism>
<sequence>MIALQKIGKSFMGALKYNWNKLAYPDRNIRAVLLSTNFTSLDLGFIKQEVDLIKSLRPSLGRYVYHTSLNFSKEDVLDNKTMLAIAEDYLMLSGYSNNQYFIFRHHDADHPHLHLLVNRITFDGEVVSDSNNYKKSEAILRKLEQQCNLVTVEQSNHLSKEQNKAVSKYASSGVPIEQLNKIRSVRSNNRSMSPGKRVTLERGSNVSAKPYIKTPLRAPTKSELEMVYRTGEASAKMELQERILRLVSGPGISLQKFINKCEAEGIHLLFNQASTGRVSGITYFYGDLKIKGQKLGNRFKWAELIKSLDYEQGRDSKAISQASERTRAIYGDYTTGLLHTTGGLGSTAAVTAPDAGQLLQPTGIVEADERYAEQTSAAAYGHGAGNHPSGQDAPSGANVDKNAGGYGDWRDHAGVGYIPGIEISDDIDDEAILGRNRRRQKKARTNTR</sequence>
<gene>
    <name evidence="3" type="ORF">GCM10011425_16570</name>
</gene>
<dbReference type="Pfam" id="PF03432">
    <property type="entry name" value="Relaxase"/>
    <property type="match status" value="1"/>
</dbReference>
<dbReference type="AlphaFoldDB" id="A0A917J9J5"/>
<dbReference type="Proteomes" id="UP000662074">
    <property type="component" value="Unassembled WGS sequence"/>
</dbReference>
<reference evidence="3" key="1">
    <citation type="journal article" date="2014" name="Int. J. Syst. Evol. Microbiol.">
        <title>Complete genome sequence of Corynebacterium casei LMG S-19264T (=DSM 44701T), isolated from a smear-ripened cheese.</title>
        <authorList>
            <consortium name="US DOE Joint Genome Institute (JGI-PGF)"/>
            <person name="Walter F."/>
            <person name="Albersmeier A."/>
            <person name="Kalinowski J."/>
            <person name="Ruckert C."/>
        </authorList>
    </citation>
    <scope>NUCLEOTIDE SEQUENCE</scope>
    <source>
        <strain evidence="3">CCM 8711</strain>
    </source>
</reference>
<protein>
    <recommendedName>
        <fullName evidence="2">MobA/VirD2-like nuclease domain-containing protein</fullName>
    </recommendedName>
</protein>
<dbReference type="EMBL" id="BMDO01000003">
    <property type="protein sequence ID" value="GGI50445.1"/>
    <property type="molecule type" value="Genomic_DNA"/>
</dbReference>
<comment type="caution">
    <text evidence="3">The sequence shown here is derived from an EMBL/GenBank/DDBJ whole genome shotgun (WGS) entry which is preliminary data.</text>
</comment>
<name>A0A917J9J5_9SPHI</name>
<dbReference type="RefSeq" id="WP_188415601.1">
    <property type="nucleotide sequence ID" value="NZ_BMDO01000003.1"/>
</dbReference>
<evidence type="ECO:0000313" key="4">
    <source>
        <dbReference type="Proteomes" id="UP000662074"/>
    </source>
</evidence>
<dbReference type="InterPro" id="IPR005094">
    <property type="entry name" value="Endonuclease_MobA/VirD2"/>
</dbReference>
<accession>A0A917J9J5</accession>
<keyword evidence="4" id="KW-1185">Reference proteome</keyword>